<proteinExistence type="predicted"/>
<feature type="compositionally biased region" description="Basic and acidic residues" evidence="1">
    <location>
        <begin position="451"/>
        <end position="472"/>
    </location>
</feature>
<dbReference type="EMBL" id="JANBPU010000011">
    <property type="protein sequence ID" value="KAJ1920662.1"/>
    <property type="molecule type" value="Genomic_DNA"/>
</dbReference>
<dbReference type="Proteomes" id="UP001150538">
    <property type="component" value="Unassembled WGS sequence"/>
</dbReference>
<feature type="compositionally biased region" description="Polar residues" evidence="1">
    <location>
        <begin position="314"/>
        <end position="325"/>
    </location>
</feature>
<feature type="region of interest" description="Disordered" evidence="1">
    <location>
        <begin position="451"/>
        <end position="496"/>
    </location>
</feature>
<organism evidence="2 3">
    <name type="scientific">Mycoemilia scoparia</name>
    <dbReference type="NCBI Taxonomy" id="417184"/>
    <lineage>
        <taxon>Eukaryota</taxon>
        <taxon>Fungi</taxon>
        <taxon>Fungi incertae sedis</taxon>
        <taxon>Zoopagomycota</taxon>
        <taxon>Kickxellomycotina</taxon>
        <taxon>Kickxellomycetes</taxon>
        <taxon>Kickxellales</taxon>
        <taxon>Kickxellaceae</taxon>
        <taxon>Mycoemilia</taxon>
    </lineage>
</organism>
<evidence type="ECO:0000256" key="1">
    <source>
        <dbReference type="SAM" id="MobiDB-lite"/>
    </source>
</evidence>
<evidence type="ECO:0000313" key="3">
    <source>
        <dbReference type="Proteomes" id="UP001150538"/>
    </source>
</evidence>
<keyword evidence="3" id="KW-1185">Reference proteome</keyword>
<name>A0A9W8A1Q1_9FUNG</name>
<feature type="compositionally biased region" description="Low complexity" evidence="1">
    <location>
        <begin position="475"/>
        <end position="496"/>
    </location>
</feature>
<protein>
    <submittedName>
        <fullName evidence="2">Uncharacterized protein</fullName>
    </submittedName>
</protein>
<dbReference type="AlphaFoldDB" id="A0A9W8A1Q1"/>
<feature type="compositionally biased region" description="Basic and acidic residues" evidence="1">
    <location>
        <begin position="71"/>
        <end position="95"/>
    </location>
</feature>
<feature type="compositionally biased region" description="Polar residues" evidence="1">
    <location>
        <begin position="283"/>
        <end position="300"/>
    </location>
</feature>
<reference evidence="2" key="1">
    <citation type="submission" date="2022-07" db="EMBL/GenBank/DDBJ databases">
        <title>Phylogenomic reconstructions and comparative analyses of Kickxellomycotina fungi.</title>
        <authorList>
            <person name="Reynolds N.K."/>
            <person name="Stajich J.E."/>
            <person name="Barry K."/>
            <person name="Grigoriev I.V."/>
            <person name="Crous P."/>
            <person name="Smith M.E."/>
        </authorList>
    </citation>
    <scope>NUCLEOTIDE SEQUENCE</scope>
    <source>
        <strain evidence="2">NBRC 100468</strain>
    </source>
</reference>
<sequence>MVQQNQDQSKHNKRKRRYSQSDLSQYSLGKRNPGTRNALPPVRNSASSIEDKPNTNLPERIPQAHRPHRPGHLDQESRSLPKKPGREVSTDDHELSQNIDNSKHLSPGFVGNNIKENRHKNKMIDTSSAYISPSNSDNETESYESAATTSYGYADEIKYEYMAELESMVFTDRPFTLTELGAPLMPITESERKRCLTELEFTKEYYPVIKTLGKFRRVPGESDSYNKNASEISRLDYFGFFVHYRMLLAFTDIAERCNIPPETSQEDVFKIVMHWNESTQKSTYVVGQSENNSTASSSRNMSRKGSGGNKKTARSANQKSPSKAGTSKKKRKGNGKPSKYRYLYASGTGSTAKTWTRNRSFGMLQEHLLEETGQEFDEVVQCLKLIQQKIQEKCLKKAQWIYIQDKLSEALRIFRSRHNCRISNKPMDQNLDSAIEEFASGITRNINKDYLKQKADKEEQKKEEEERKRAELEAQEQLQQQSQEQPQQQHQEQTRE</sequence>
<gene>
    <name evidence="2" type="ORF">H4219_001221</name>
</gene>
<evidence type="ECO:0000313" key="2">
    <source>
        <dbReference type="EMBL" id="KAJ1920662.1"/>
    </source>
</evidence>
<feature type="region of interest" description="Disordered" evidence="1">
    <location>
        <begin position="283"/>
        <end position="342"/>
    </location>
</feature>
<feature type="region of interest" description="Disordered" evidence="1">
    <location>
        <begin position="1"/>
        <end position="121"/>
    </location>
</feature>
<comment type="caution">
    <text evidence="2">The sequence shown here is derived from an EMBL/GenBank/DDBJ whole genome shotgun (WGS) entry which is preliminary data.</text>
</comment>
<accession>A0A9W8A1Q1</accession>